<evidence type="ECO:0000256" key="1">
    <source>
        <dbReference type="SAM" id="Coils"/>
    </source>
</evidence>
<dbReference type="Proteomes" id="UP000282574">
    <property type="component" value="Unassembled WGS sequence"/>
</dbReference>
<dbReference type="AlphaFoldDB" id="A0AB37UJQ3"/>
<organism evidence="2 3">
    <name type="scientific">Chroococcidiopsis cubana SAG 39.79</name>
    <dbReference type="NCBI Taxonomy" id="388085"/>
    <lineage>
        <taxon>Bacteria</taxon>
        <taxon>Bacillati</taxon>
        <taxon>Cyanobacteriota</taxon>
        <taxon>Cyanophyceae</taxon>
        <taxon>Chroococcidiopsidales</taxon>
        <taxon>Chroococcidiopsidaceae</taxon>
        <taxon>Chroococcidiopsis</taxon>
    </lineage>
</organism>
<proteinExistence type="predicted"/>
<keyword evidence="1" id="KW-0175">Coiled coil</keyword>
<dbReference type="EMBL" id="RSCK01000023">
    <property type="protein sequence ID" value="RUT11580.1"/>
    <property type="molecule type" value="Genomic_DNA"/>
</dbReference>
<accession>A0AB37UJQ3</accession>
<name>A0AB37UJQ3_9CYAN</name>
<evidence type="ECO:0000313" key="3">
    <source>
        <dbReference type="Proteomes" id="UP000282574"/>
    </source>
</evidence>
<protein>
    <submittedName>
        <fullName evidence="2">Uncharacterized protein</fullName>
    </submittedName>
</protein>
<feature type="coiled-coil region" evidence="1">
    <location>
        <begin position="89"/>
        <end position="116"/>
    </location>
</feature>
<gene>
    <name evidence="2" type="ORF">DSM107010_30670</name>
</gene>
<sequence length="121" mass="14371">MDIGLDVTRPFKKESRYVYTWHVDPIMRAFVFHLATDIEHCSVSSVLYKAVTQYAQREHKISYHEYAKDLKLETPDELRLQLTLADARRRSLVQDVQELRYQIKQLQKTNEELINAGFRKS</sequence>
<comment type="caution">
    <text evidence="2">The sequence shown here is derived from an EMBL/GenBank/DDBJ whole genome shotgun (WGS) entry which is preliminary data.</text>
</comment>
<keyword evidence="3" id="KW-1185">Reference proteome</keyword>
<reference evidence="2 3" key="1">
    <citation type="journal article" date="2019" name="Genome Biol. Evol.">
        <title>Day and night: Metabolic profiles and evolutionary relationships of six axenic non-marine cyanobacteria.</title>
        <authorList>
            <person name="Will S.E."/>
            <person name="Henke P."/>
            <person name="Boedeker C."/>
            <person name="Huang S."/>
            <person name="Brinkmann H."/>
            <person name="Rohde M."/>
            <person name="Jarek M."/>
            <person name="Friedl T."/>
            <person name="Seufert S."/>
            <person name="Schumacher M."/>
            <person name="Overmann J."/>
            <person name="Neumann-Schaal M."/>
            <person name="Petersen J."/>
        </authorList>
    </citation>
    <scope>NUCLEOTIDE SEQUENCE [LARGE SCALE GENOMIC DNA]</scope>
    <source>
        <strain evidence="2 3">SAG 39.79</strain>
    </source>
</reference>
<evidence type="ECO:0000313" key="2">
    <source>
        <dbReference type="EMBL" id="RUT11580.1"/>
    </source>
</evidence>